<dbReference type="Gene3D" id="3.20.20.80">
    <property type="entry name" value="Glycosidases"/>
    <property type="match status" value="1"/>
</dbReference>
<evidence type="ECO:0000256" key="3">
    <source>
        <dbReference type="ARBA" id="ARBA00012556"/>
    </source>
</evidence>
<organism evidence="7 8">
    <name type="scientific">Hortaea werneckii</name>
    <name type="common">Black yeast</name>
    <name type="synonym">Cladosporium werneckii</name>
    <dbReference type="NCBI Taxonomy" id="91943"/>
    <lineage>
        <taxon>Eukaryota</taxon>
        <taxon>Fungi</taxon>
        <taxon>Dikarya</taxon>
        <taxon>Ascomycota</taxon>
        <taxon>Pezizomycotina</taxon>
        <taxon>Dothideomycetes</taxon>
        <taxon>Dothideomycetidae</taxon>
        <taxon>Mycosphaerellales</taxon>
        <taxon>Teratosphaeriaceae</taxon>
        <taxon>Hortaea</taxon>
    </lineage>
</organism>
<comment type="similarity">
    <text evidence="2 6">Belongs to the glycosyl hydrolase 53 family.</text>
</comment>
<evidence type="ECO:0000256" key="5">
    <source>
        <dbReference type="ARBA" id="ARBA00023295"/>
    </source>
</evidence>
<evidence type="ECO:0000256" key="2">
    <source>
        <dbReference type="ARBA" id="ARBA00010687"/>
    </source>
</evidence>
<sequence>MPRIDEPLLQSEHIQEATASLTYKGVDWSSTLVEEDSGRTYSGLDGTSQPLERIFKDNGVNAVRQRIWNNPSDGNYNLDYNLELGKRANDAGLEVFLDFHYSDTWADPSHQTTPSEWDGDDLQSLASAVKSYTKSVLNSFASADIPLSIVSIGNEITAGLLWPVGDMNEANGPFNVATLLHAASAGVKESNLASQPKILIHLDNGWNWETQKWWYDAVLGEDVLVLDDFDAQGVSYYPFYNPDATLDALETSLGNMRSKYGKEVMVVETNWPESCPNPEYAFPSDAADIPFSTAGQKTWMKEVASVVESSGGNGVFYWEPAWVDNAALGSSCDDNAMFEWEGQARDSISVFGSI</sequence>
<dbReference type="GO" id="GO:0015926">
    <property type="term" value="F:glucosidase activity"/>
    <property type="evidence" value="ECO:0007669"/>
    <property type="project" value="InterPro"/>
</dbReference>
<evidence type="ECO:0000313" key="7">
    <source>
        <dbReference type="EMBL" id="RMX87726.1"/>
    </source>
</evidence>
<keyword evidence="4 6" id="KW-0378">Hydrolase</keyword>
<dbReference type="InterPro" id="IPR017853">
    <property type="entry name" value="GH"/>
</dbReference>
<name>A0A3M6XAY2_HORWE</name>
<dbReference type="GO" id="GO:0045490">
    <property type="term" value="P:pectin catabolic process"/>
    <property type="evidence" value="ECO:0007669"/>
    <property type="project" value="TreeGrafter"/>
</dbReference>
<protein>
    <recommendedName>
        <fullName evidence="3 6">Arabinogalactan endo-beta-1,4-galactanase</fullName>
        <ecNumber evidence="3 6">3.2.1.89</ecNumber>
    </recommendedName>
</protein>
<gene>
    <name evidence="7" type="ORF">D0868_14930</name>
</gene>
<dbReference type="GO" id="GO:0031218">
    <property type="term" value="F:arabinogalactan endo-1,4-beta-galactosidase activity"/>
    <property type="evidence" value="ECO:0007669"/>
    <property type="project" value="UniProtKB-EC"/>
</dbReference>
<dbReference type="FunFam" id="3.20.20.80:FF:000077">
    <property type="entry name" value="Arabinogalactan endo-beta-1,4-galactanase"/>
    <property type="match status" value="1"/>
</dbReference>
<proteinExistence type="inferred from homology"/>
<evidence type="ECO:0000313" key="8">
    <source>
        <dbReference type="Proteomes" id="UP000282582"/>
    </source>
</evidence>
<dbReference type="InterPro" id="IPR011683">
    <property type="entry name" value="Glyco_hydro_53"/>
</dbReference>
<dbReference type="PANTHER" id="PTHR34983:SF1">
    <property type="entry name" value="ARABINOGALACTAN ENDO-BETA-1,4-GALACTANASE A"/>
    <property type="match status" value="1"/>
</dbReference>
<comment type="caution">
    <text evidence="7">The sequence shown here is derived from an EMBL/GenBank/DDBJ whole genome shotgun (WGS) entry which is preliminary data.</text>
</comment>
<dbReference type="AlphaFoldDB" id="A0A3M6XAY2"/>
<accession>A0A3M6XAY2</accession>
<comment type="catalytic activity">
    <reaction evidence="1 6">
        <text>The enzyme specifically hydrolyzes (1-&gt;4)-beta-D-galactosidic linkages in type I arabinogalactans.</text>
        <dbReference type="EC" id="3.2.1.89"/>
    </reaction>
</comment>
<reference evidence="7 8" key="1">
    <citation type="journal article" date="2018" name="BMC Genomics">
        <title>Genomic evidence for intraspecific hybridization in a clonal and extremely halotolerant yeast.</title>
        <authorList>
            <person name="Gostincar C."/>
            <person name="Stajich J.E."/>
            <person name="Zupancic J."/>
            <person name="Zalar P."/>
            <person name="Gunde-Cimerman N."/>
        </authorList>
    </citation>
    <scope>NUCLEOTIDE SEQUENCE [LARGE SCALE GENOMIC DNA]</scope>
    <source>
        <strain evidence="7 8">EXF-6654</strain>
    </source>
</reference>
<dbReference type="Proteomes" id="UP000282582">
    <property type="component" value="Unassembled WGS sequence"/>
</dbReference>
<dbReference type="PANTHER" id="PTHR34983">
    <property type="entry name" value="ARABINOGALACTAN ENDO-BETA-1,4-GALACTANASE A"/>
    <property type="match status" value="1"/>
</dbReference>
<keyword evidence="5 6" id="KW-0326">Glycosidase</keyword>
<evidence type="ECO:0000256" key="6">
    <source>
        <dbReference type="RuleBase" id="RU361192"/>
    </source>
</evidence>
<dbReference type="SUPFAM" id="SSF51445">
    <property type="entry name" value="(Trans)glycosidases"/>
    <property type="match status" value="1"/>
</dbReference>
<evidence type="ECO:0000256" key="4">
    <source>
        <dbReference type="ARBA" id="ARBA00022801"/>
    </source>
</evidence>
<dbReference type="Pfam" id="PF07745">
    <property type="entry name" value="Glyco_hydro_53"/>
    <property type="match status" value="1"/>
</dbReference>
<evidence type="ECO:0000256" key="1">
    <source>
        <dbReference type="ARBA" id="ARBA00001695"/>
    </source>
</evidence>
<dbReference type="EC" id="3.2.1.89" evidence="3 6"/>
<dbReference type="EMBL" id="QWIK01002352">
    <property type="protein sequence ID" value="RMX87726.1"/>
    <property type="molecule type" value="Genomic_DNA"/>
</dbReference>